<dbReference type="OrthoDB" id="4146452at2"/>
<dbReference type="InterPro" id="IPR021190">
    <property type="entry name" value="Pept_M10A"/>
</dbReference>
<keyword evidence="5" id="KW-0732">Signal</keyword>
<keyword evidence="1" id="KW-0645">Protease</keyword>
<evidence type="ECO:0000256" key="2">
    <source>
        <dbReference type="ARBA" id="ARBA00022723"/>
    </source>
</evidence>
<feature type="chain" id="PRO_5015398445" description="Peptidase M10 metallopeptidase domain-containing protein" evidence="5">
    <location>
        <begin position="33"/>
        <end position="181"/>
    </location>
</feature>
<dbReference type="InterPro" id="IPR001818">
    <property type="entry name" value="Pept_M10_metallopeptidase"/>
</dbReference>
<keyword evidence="4" id="KW-0862">Zinc</keyword>
<accession>A0A2S5Y796</accession>
<reference evidence="7 8" key="1">
    <citation type="submission" date="2018-02" db="EMBL/GenBank/DDBJ databases">
        <title>Bacteriophage NCPPB3778 and a type I-E CRISPR drive the evolution of the US Biological Select Agent, Rathayibacter toxicus.</title>
        <authorList>
            <person name="Davis E.W.II."/>
            <person name="Tabima J.F."/>
            <person name="Weisberg A.J."/>
            <person name="Lopes L.D."/>
            <person name="Wiseman M.S."/>
            <person name="Wiseman M.S."/>
            <person name="Pupko T."/>
            <person name="Belcher M.S."/>
            <person name="Sechler A.J."/>
            <person name="Tancos M.A."/>
            <person name="Schroeder B.K."/>
            <person name="Murray T.D."/>
            <person name="Luster D.G."/>
            <person name="Schneider W.L."/>
            <person name="Rogers E."/>
            <person name="Andreote F.D."/>
            <person name="Grunwald N.J."/>
            <person name="Putnam M.L."/>
            <person name="Chang J.H."/>
        </authorList>
    </citation>
    <scope>NUCLEOTIDE SEQUENCE [LARGE SCALE GENOMIC DNA]</scope>
    <source>
        <strain evidence="7 8">FH99</strain>
    </source>
</reference>
<gene>
    <name evidence="7" type="ORF">C5C51_05930</name>
</gene>
<dbReference type="Pfam" id="PF00413">
    <property type="entry name" value="Peptidase_M10"/>
    <property type="match status" value="1"/>
</dbReference>
<evidence type="ECO:0000256" key="1">
    <source>
        <dbReference type="ARBA" id="ARBA00022670"/>
    </source>
</evidence>
<dbReference type="InterPro" id="IPR024079">
    <property type="entry name" value="MetalloPept_cat_dom_sf"/>
</dbReference>
<dbReference type="RefSeq" id="WP_081656678.1">
    <property type="nucleotide sequence ID" value="NZ_CP010848.1"/>
</dbReference>
<sequence length="181" mass="19941">MESLMKRKIMRVAAVASTVAVLSLMLAAPAQAYAKNGCSWGSPNVNWFYSGQDYGDFKASADEAANNWNVTHVKMTHLDTGPFKAYIQDDGNSGYSGWTEWECSSTQQTTRAESHLNTHDTVGVEYGEKVAIWAHEFGHGLGLNHSTPGNIMFSCAGCTYQDFGKRNKPQEDDRNGINSLY</sequence>
<dbReference type="AlphaFoldDB" id="A0A2S5Y796"/>
<dbReference type="GO" id="GO:0004222">
    <property type="term" value="F:metalloendopeptidase activity"/>
    <property type="evidence" value="ECO:0007669"/>
    <property type="project" value="InterPro"/>
</dbReference>
<name>A0A2S5Y796_9MICO</name>
<dbReference type="GeneID" id="93667127"/>
<comment type="caution">
    <text evidence="7">The sequence shown here is derived from an EMBL/GenBank/DDBJ whole genome shotgun (WGS) entry which is preliminary data.</text>
</comment>
<evidence type="ECO:0000259" key="6">
    <source>
        <dbReference type="Pfam" id="PF00413"/>
    </source>
</evidence>
<dbReference type="PRINTS" id="PR00138">
    <property type="entry name" value="MATRIXIN"/>
</dbReference>
<dbReference type="GO" id="GO:0006508">
    <property type="term" value="P:proteolysis"/>
    <property type="evidence" value="ECO:0007669"/>
    <property type="project" value="UniProtKB-KW"/>
</dbReference>
<evidence type="ECO:0000256" key="5">
    <source>
        <dbReference type="SAM" id="SignalP"/>
    </source>
</evidence>
<feature type="signal peptide" evidence="5">
    <location>
        <begin position="1"/>
        <end position="32"/>
    </location>
</feature>
<feature type="domain" description="Peptidase M10 metallopeptidase" evidence="6">
    <location>
        <begin position="128"/>
        <end position="181"/>
    </location>
</feature>
<evidence type="ECO:0000256" key="3">
    <source>
        <dbReference type="ARBA" id="ARBA00022801"/>
    </source>
</evidence>
<protein>
    <recommendedName>
        <fullName evidence="6">Peptidase M10 metallopeptidase domain-containing protein</fullName>
    </recommendedName>
</protein>
<evidence type="ECO:0000313" key="8">
    <source>
        <dbReference type="Proteomes" id="UP000237966"/>
    </source>
</evidence>
<evidence type="ECO:0000256" key="4">
    <source>
        <dbReference type="ARBA" id="ARBA00022833"/>
    </source>
</evidence>
<dbReference type="GO" id="GO:0008270">
    <property type="term" value="F:zinc ion binding"/>
    <property type="evidence" value="ECO:0007669"/>
    <property type="project" value="InterPro"/>
</dbReference>
<dbReference type="GO" id="GO:0031012">
    <property type="term" value="C:extracellular matrix"/>
    <property type="evidence" value="ECO:0007669"/>
    <property type="project" value="InterPro"/>
</dbReference>
<dbReference type="Gene3D" id="3.40.390.10">
    <property type="entry name" value="Collagenase (Catalytic Domain)"/>
    <property type="match status" value="1"/>
</dbReference>
<dbReference type="EMBL" id="PSWU01000007">
    <property type="protein sequence ID" value="PPI15315.1"/>
    <property type="molecule type" value="Genomic_DNA"/>
</dbReference>
<proteinExistence type="predicted"/>
<organism evidence="7 8">
    <name type="scientific">Rathayibacter toxicus</name>
    <dbReference type="NCBI Taxonomy" id="145458"/>
    <lineage>
        <taxon>Bacteria</taxon>
        <taxon>Bacillati</taxon>
        <taxon>Actinomycetota</taxon>
        <taxon>Actinomycetes</taxon>
        <taxon>Micrococcales</taxon>
        <taxon>Microbacteriaceae</taxon>
        <taxon>Rathayibacter</taxon>
    </lineage>
</organism>
<keyword evidence="3" id="KW-0378">Hydrolase</keyword>
<dbReference type="SUPFAM" id="SSF55486">
    <property type="entry name" value="Metalloproteases ('zincins'), catalytic domain"/>
    <property type="match status" value="1"/>
</dbReference>
<dbReference type="Proteomes" id="UP000237966">
    <property type="component" value="Unassembled WGS sequence"/>
</dbReference>
<evidence type="ECO:0000313" key="7">
    <source>
        <dbReference type="EMBL" id="PPI15315.1"/>
    </source>
</evidence>
<keyword evidence="2" id="KW-0479">Metal-binding</keyword>